<dbReference type="AlphaFoldDB" id="A0A0E9PZT9"/>
<name>A0A0E9PZT9_ANGAN</name>
<reference evidence="1" key="1">
    <citation type="submission" date="2014-11" db="EMBL/GenBank/DDBJ databases">
        <authorList>
            <person name="Amaro Gonzalez C."/>
        </authorList>
    </citation>
    <scope>NUCLEOTIDE SEQUENCE</scope>
</reference>
<accession>A0A0E9PZT9</accession>
<dbReference type="EMBL" id="GBXM01098810">
    <property type="protein sequence ID" value="JAH09767.1"/>
    <property type="molecule type" value="Transcribed_RNA"/>
</dbReference>
<organism evidence="1">
    <name type="scientific">Anguilla anguilla</name>
    <name type="common">European freshwater eel</name>
    <name type="synonym">Muraena anguilla</name>
    <dbReference type="NCBI Taxonomy" id="7936"/>
    <lineage>
        <taxon>Eukaryota</taxon>
        <taxon>Metazoa</taxon>
        <taxon>Chordata</taxon>
        <taxon>Craniata</taxon>
        <taxon>Vertebrata</taxon>
        <taxon>Euteleostomi</taxon>
        <taxon>Actinopterygii</taxon>
        <taxon>Neopterygii</taxon>
        <taxon>Teleostei</taxon>
        <taxon>Anguilliformes</taxon>
        <taxon>Anguillidae</taxon>
        <taxon>Anguilla</taxon>
    </lineage>
</organism>
<sequence length="59" mass="6902">MNLFQNSSFLMHFLPNSNLSILLYALFHFKTRCAGIQLSFKGNFHPYCKLPFLHIVPPF</sequence>
<proteinExistence type="predicted"/>
<reference evidence="1" key="2">
    <citation type="journal article" date="2015" name="Fish Shellfish Immunol.">
        <title>Early steps in the European eel (Anguilla anguilla)-Vibrio vulnificus interaction in the gills: Role of the RtxA13 toxin.</title>
        <authorList>
            <person name="Callol A."/>
            <person name="Pajuelo D."/>
            <person name="Ebbesson L."/>
            <person name="Teles M."/>
            <person name="MacKenzie S."/>
            <person name="Amaro C."/>
        </authorList>
    </citation>
    <scope>NUCLEOTIDE SEQUENCE</scope>
</reference>
<evidence type="ECO:0000313" key="1">
    <source>
        <dbReference type="EMBL" id="JAH09767.1"/>
    </source>
</evidence>
<protein>
    <submittedName>
        <fullName evidence="1">Uncharacterized protein</fullName>
    </submittedName>
</protein>